<organism evidence="10 11">
    <name type="scientific">Paenibacillus abyssi</name>
    <dbReference type="NCBI Taxonomy" id="1340531"/>
    <lineage>
        <taxon>Bacteria</taxon>
        <taxon>Bacillati</taxon>
        <taxon>Bacillota</taxon>
        <taxon>Bacilli</taxon>
        <taxon>Bacillales</taxon>
        <taxon>Paenibacillaceae</taxon>
        <taxon>Paenibacillus</taxon>
    </lineage>
</organism>
<dbReference type="GO" id="GO:0036431">
    <property type="term" value="F:dCMP kinase activity"/>
    <property type="evidence" value="ECO:0007669"/>
    <property type="project" value="InterPro"/>
</dbReference>
<evidence type="ECO:0000256" key="3">
    <source>
        <dbReference type="ARBA" id="ARBA00022741"/>
    </source>
</evidence>
<dbReference type="AlphaFoldDB" id="A0A917CIN9"/>
<dbReference type="Proteomes" id="UP000644756">
    <property type="component" value="Unassembled WGS sequence"/>
</dbReference>
<accession>A0A917CIN9</accession>
<evidence type="ECO:0000256" key="7">
    <source>
        <dbReference type="ARBA" id="ARBA00048478"/>
    </source>
</evidence>
<keyword evidence="5 8" id="KW-0067">ATP-binding</keyword>
<feature type="binding site" evidence="8">
    <location>
        <begin position="17"/>
        <end position="25"/>
    </location>
    <ligand>
        <name>ATP</name>
        <dbReference type="ChEBI" id="CHEBI:30616"/>
    </ligand>
</feature>
<evidence type="ECO:0000256" key="4">
    <source>
        <dbReference type="ARBA" id="ARBA00022777"/>
    </source>
</evidence>
<reference evidence="10" key="2">
    <citation type="submission" date="2020-09" db="EMBL/GenBank/DDBJ databases">
        <authorList>
            <person name="Sun Q."/>
            <person name="Zhou Y."/>
        </authorList>
    </citation>
    <scope>NUCLEOTIDE SEQUENCE</scope>
    <source>
        <strain evidence="10">CGMCC 1.12987</strain>
    </source>
</reference>
<dbReference type="Gene3D" id="3.40.50.300">
    <property type="entry name" value="P-loop containing nucleotide triphosphate hydrolases"/>
    <property type="match status" value="1"/>
</dbReference>
<dbReference type="HAMAP" id="MF_00238">
    <property type="entry name" value="Cytidyl_kinase_type1"/>
    <property type="match status" value="1"/>
</dbReference>
<comment type="catalytic activity">
    <reaction evidence="6 8">
        <text>dCMP + ATP = dCDP + ADP</text>
        <dbReference type="Rhea" id="RHEA:25094"/>
        <dbReference type="ChEBI" id="CHEBI:30616"/>
        <dbReference type="ChEBI" id="CHEBI:57566"/>
        <dbReference type="ChEBI" id="CHEBI:58593"/>
        <dbReference type="ChEBI" id="CHEBI:456216"/>
        <dbReference type="EC" id="2.7.4.25"/>
    </reaction>
</comment>
<dbReference type="EC" id="2.7.4.25" evidence="8"/>
<keyword evidence="3 8" id="KW-0547">Nucleotide-binding</keyword>
<evidence type="ECO:0000313" key="10">
    <source>
        <dbReference type="EMBL" id="GGF87745.1"/>
    </source>
</evidence>
<keyword evidence="4 8" id="KW-0418">Kinase</keyword>
<protein>
    <recommendedName>
        <fullName evidence="8">Cytidylate kinase</fullName>
        <shortName evidence="8">CK</shortName>
        <ecNumber evidence="8">2.7.4.25</ecNumber>
    </recommendedName>
    <alternativeName>
        <fullName evidence="8">Cytidine monophosphate kinase</fullName>
        <shortName evidence="8">CMP kinase</shortName>
    </alternativeName>
</protein>
<comment type="subcellular location">
    <subcellularLocation>
        <location evidence="8">Cytoplasm</location>
    </subcellularLocation>
</comment>
<evidence type="ECO:0000259" key="9">
    <source>
        <dbReference type="Pfam" id="PF02224"/>
    </source>
</evidence>
<dbReference type="EMBL" id="BMGR01000001">
    <property type="protein sequence ID" value="GGF87745.1"/>
    <property type="molecule type" value="Genomic_DNA"/>
</dbReference>
<evidence type="ECO:0000256" key="1">
    <source>
        <dbReference type="ARBA" id="ARBA00009427"/>
    </source>
</evidence>
<dbReference type="GO" id="GO:0005829">
    <property type="term" value="C:cytosol"/>
    <property type="evidence" value="ECO:0007669"/>
    <property type="project" value="TreeGrafter"/>
</dbReference>
<comment type="similarity">
    <text evidence="1 8">Belongs to the cytidylate kinase family. Type 1 subfamily.</text>
</comment>
<dbReference type="Pfam" id="PF02224">
    <property type="entry name" value="Cytidylate_kin"/>
    <property type="match status" value="1"/>
</dbReference>
<comment type="catalytic activity">
    <reaction evidence="7 8">
        <text>CMP + ATP = CDP + ADP</text>
        <dbReference type="Rhea" id="RHEA:11600"/>
        <dbReference type="ChEBI" id="CHEBI:30616"/>
        <dbReference type="ChEBI" id="CHEBI:58069"/>
        <dbReference type="ChEBI" id="CHEBI:60377"/>
        <dbReference type="ChEBI" id="CHEBI:456216"/>
        <dbReference type="EC" id="2.7.4.25"/>
    </reaction>
</comment>
<proteinExistence type="inferred from homology"/>
<dbReference type="GO" id="GO:0006220">
    <property type="term" value="P:pyrimidine nucleotide metabolic process"/>
    <property type="evidence" value="ECO:0007669"/>
    <property type="project" value="UniProtKB-UniRule"/>
</dbReference>
<dbReference type="NCBIfam" id="TIGR00017">
    <property type="entry name" value="cmk"/>
    <property type="match status" value="1"/>
</dbReference>
<keyword evidence="11" id="KW-1185">Reference proteome</keyword>
<evidence type="ECO:0000313" key="11">
    <source>
        <dbReference type="Proteomes" id="UP000644756"/>
    </source>
</evidence>
<dbReference type="SUPFAM" id="SSF52540">
    <property type="entry name" value="P-loop containing nucleoside triphosphate hydrolases"/>
    <property type="match status" value="1"/>
</dbReference>
<keyword evidence="8" id="KW-0963">Cytoplasm</keyword>
<reference evidence="10" key="1">
    <citation type="journal article" date="2014" name="Int. J. Syst. Evol. Microbiol.">
        <title>Complete genome sequence of Corynebacterium casei LMG S-19264T (=DSM 44701T), isolated from a smear-ripened cheese.</title>
        <authorList>
            <consortium name="US DOE Joint Genome Institute (JGI-PGF)"/>
            <person name="Walter F."/>
            <person name="Albersmeier A."/>
            <person name="Kalinowski J."/>
            <person name="Ruckert C."/>
        </authorList>
    </citation>
    <scope>NUCLEOTIDE SEQUENCE</scope>
    <source>
        <strain evidence="10">CGMCC 1.12987</strain>
    </source>
</reference>
<dbReference type="InterPro" id="IPR003136">
    <property type="entry name" value="Cytidylate_kin"/>
</dbReference>
<keyword evidence="2 8" id="KW-0808">Transferase</keyword>
<evidence type="ECO:0000256" key="2">
    <source>
        <dbReference type="ARBA" id="ARBA00022679"/>
    </source>
</evidence>
<feature type="domain" description="Cytidylate kinase" evidence="9">
    <location>
        <begin position="13"/>
        <end position="224"/>
    </location>
</feature>
<dbReference type="InterPro" id="IPR011994">
    <property type="entry name" value="Cytidylate_kinase_dom"/>
</dbReference>
<evidence type="ECO:0000256" key="8">
    <source>
        <dbReference type="HAMAP-Rule" id="MF_00238"/>
    </source>
</evidence>
<gene>
    <name evidence="8 10" type="primary">cmk</name>
    <name evidence="10" type="ORF">GCM10010916_01350</name>
</gene>
<evidence type="ECO:0000256" key="6">
    <source>
        <dbReference type="ARBA" id="ARBA00047615"/>
    </source>
</evidence>
<evidence type="ECO:0000256" key="5">
    <source>
        <dbReference type="ARBA" id="ARBA00022840"/>
    </source>
</evidence>
<dbReference type="GO" id="GO:0005524">
    <property type="term" value="F:ATP binding"/>
    <property type="evidence" value="ECO:0007669"/>
    <property type="project" value="UniProtKB-UniRule"/>
</dbReference>
<name>A0A917CIN9_9BACL</name>
<dbReference type="GO" id="GO:0015949">
    <property type="term" value="P:nucleobase-containing small molecule interconversion"/>
    <property type="evidence" value="ECO:0007669"/>
    <property type="project" value="TreeGrafter"/>
</dbReference>
<dbReference type="InterPro" id="IPR027417">
    <property type="entry name" value="P-loop_NTPase"/>
</dbReference>
<dbReference type="PANTHER" id="PTHR21299">
    <property type="entry name" value="CYTIDYLATE KINASE/PANTOATE-BETA-ALANINE LIGASE"/>
    <property type="match status" value="1"/>
</dbReference>
<comment type="caution">
    <text evidence="10">The sequence shown here is derived from an EMBL/GenBank/DDBJ whole genome shotgun (WGS) entry which is preliminary data.</text>
</comment>
<dbReference type="CDD" id="cd02020">
    <property type="entry name" value="CMPK"/>
    <property type="match status" value="1"/>
</dbReference>
<dbReference type="PANTHER" id="PTHR21299:SF2">
    <property type="entry name" value="CYTIDYLATE KINASE"/>
    <property type="match status" value="1"/>
</dbReference>
<dbReference type="RefSeq" id="WP_188528033.1">
    <property type="nucleotide sequence ID" value="NZ_BMGR01000001.1"/>
</dbReference>
<sequence>MMQVETEQDRINIAIDGPAGAGKSTVARKVAARLGYIYIDTGAMYRAVTLSALQSGIEPGDLERLTELAGDLKIELSPGEHGQTVWLNGSDVTDAIRSREVTLRVSEVAAVEAVRTLLVDMQRQLAIRKGIVMDGRDIGTHVLPDAELKIFLTASVQVRAARRYEETKHSHQVSVEQLEKEIAQRDKMDQERKVSPLLRARDAILVDSTNLSIEQVVSQIVELSRTKMAEAK</sequence>